<name>A0A0B1T9H1_OESDE</name>
<protein>
    <submittedName>
        <fullName evidence="2">Uncharacterized protein</fullName>
    </submittedName>
</protein>
<evidence type="ECO:0000313" key="3">
    <source>
        <dbReference type="Proteomes" id="UP000053660"/>
    </source>
</evidence>
<gene>
    <name evidence="2" type="ORF">OESDEN_07656</name>
</gene>
<dbReference type="AlphaFoldDB" id="A0A0B1T9H1"/>
<evidence type="ECO:0000256" key="1">
    <source>
        <dbReference type="SAM" id="SignalP"/>
    </source>
</evidence>
<dbReference type="EMBL" id="KN551338">
    <property type="protein sequence ID" value="KHJ92457.1"/>
    <property type="molecule type" value="Genomic_DNA"/>
</dbReference>
<proteinExistence type="predicted"/>
<organism evidence="2 3">
    <name type="scientific">Oesophagostomum dentatum</name>
    <name type="common">Nodular worm</name>
    <dbReference type="NCBI Taxonomy" id="61180"/>
    <lineage>
        <taxon>Eukaryota</taxon>
        <taxon>Metazoa</taxon>
        <taxon>Ecdysozoa</taxon>
        <taxon>Nematoda</taxon>
        <taxon>Chromadorea</taxon>
        <taxon>Rhabditida</taxon>
        <taxon>Rhabditina</taxon>
        <taxon>Rhabditomorpha</taxon>
        <taxon>Strongyloidea</taxon>
        <taxon>Strongylidae</taxon>
        <taxon>Oesophagostomum</taxon>
    </lineage>
</organism>
<feature type="signal peptide" evidence="1">
    <location>
        <begin position="1"/>
        <end position="21"/>
    </location>
</feature>
<evidence type="ECO:0000313" key="2">
    <source>
        <dbReference type="EMBL" id="KHJ92457.1"/>
    </source>
</evidence>
<sequence length="49" mass="5761">MNFYFVVFACVFILSQRFAAGFPFPYPKSELLTDVSLRFPFKKTAKNLY</sequence>
<dbReference type="Proteomes" id="UP000053660">
    <property type="component" value="Unassembled WGS sequence"/>
</dbReference>
<keyword evidence="3" id="KW-1185">Reference proteome</keyword>
<feature type="chain" id="PRO_5002082017" evidence="1">
    <location>
        <begin position="22"/>
        <end position="49"/>
    </location>
</feature>
<keyword evidence="1" id="KW-0732">Signal</keyword>
<reference evidence="2 3" key="1">
    <citation type="submission" date="2014-03" db="EMBL/GenBank/DDBJ databases">
        <title>Draft genome of the hookworm Oesophagostomum dentatum.</title>
        <authorList>
            <person name="Mitreva M."/>
        </authorList>
    </citation>
    <scope>NUCLEOTIDE SEQUENCE [LARGE SCALE GENOMIC DNA]</scope>
    <source>
        <strain evidence="2 3">OD-Hann</strain>
    </source>
</reference>
<accession>A0A0B1T9H1</accession>